<feature type="domain" description="Protein kinase" evidence="5">
    <location>
        <begin position="272"/>
        <end position="537"/>
    </location>
</feature>
<dbReference type="Pfam" id="PF00069">
    <property type="entry name" value="Pkinase"/>
    <property type="match status" value="1"/>
</dbReference>
<evidence type="ECO:0000256" key="1">
    <source>
        <dbReference type="ARBA" id="ARBA00022679"/>
    </source>
</evidence>
<reference evidence="7 8" key="1">
    <citation type="journal article" date="2019" name="Int. J. Syst. Evol. Microbiol.">
        <title>The Global Catalogue of Microorganisms (GCM) 10K type strain sequencing project: providing services to taxonomists for standard genome sequencing and annotation.</title>
        <authorList>
            <consortium name="The Broad Institute Genomics Platform"/>
            <consortium name="The Broad Institute Genome Sequencing Center for Infectious Disease"/>
            <person name="Wu L."/>
            <person name="Ma J."/>
        </authorList>
    </citation>
    <scope>NUCLEOTIDE SEQUENCE [LARGE SCALE GENOMIC DNA]</scope>
    <source>
        <strain evidence="7 8">JCM 15134</strain>
    </source>
</reference>
<evidence type="ECO:0000259" key="5">
    <source>
        <dbReference type="PROSITE" id="PS50011"/>
    </source>
</evidence>
<dbReference type="PANTHER" id="PTHR43289:SF6">
    <property type="entry name" value="SERINE_THREONINE-PROTEIN KINASE NEKL-3"/>
    <property type="match status" value="1"/>
</dbReference>
<dbReference type="Pfam" id="PF13672">
    <property type="entry name" value="PP2C_2"/>
    <property type="match status" value="1"/>
</dbReference>
<dbReference type="SUPFAM" id="SSF56112">
    <property type="entry name" value="Protein kinase-like (PK-like)"/>
    <property type="match status" value="1"/>
</dbReference>
<dbReference type="SMART" id="SM00220">
    <property type="entry name" value="S_TKc"/>
    <property type="match status" value="1"/>
</dbReference>
<dbReference type="PROSITE" id="PS50011">
    <property type="entry name" value="PROTEIN_KINASE_DOM"/>
    <property type="match status" value="1"/>
</dbReference>
<dbReference type="EMBL" id="BAAAET010000002">
    <property type="protein sequence ID" value="GAA0691216.1"/>
    <property type="molecule type" value="Genomic_DNA"/>
</dbReference>
<comment type="caution">
    <text evidence="7">The sequence shown here is derived from an EMBL/GenBank/DDBJ whole genome shotgun (WGS) entry which is preliminary data.</text>
</comment>
<dbReference type="CDD" id="cd14014">
    <property type="entry name" value="STKc_PknB_like"/>
    <property type="match status" value="1"/>
</dbReference>
<dbReference type="PANTHER" id="PTHR43289">
    <property type="entry name" value="MITOGEN-ACTIVATED PROTEIN KINASE KINASE KINASE 20-RELATED"/>
    <property type="match status" value="1"/>
</dbReference>
<feature type="domain" description="PPM-type phosphatase" evidence="6">
    <location>
        <begin position="8"/>
        <end position="239"/>
    </location>
</feature>
<name>A0ABN1I5Y6_9GAMM</name>
<dbReference type="PROSITE" id="PS00108">
    <property type="entry name" value="PROTEIN_KINASE_ST"/>
    <property type="match status" value="1"/>
</dbReference>
<evidence type="ECO:0000313" key="7">
    <source>
        <dbReference type="EMBL" id="GAA0691216.1"/>
    </source>
</evidence>
<dbReference type="RefSeq" id="WP_343804969.1">
    <property type="nucleotide sequence ID" value="NZ_BAAAET010000002.1"/>
</dbReference>
<keyword evidence="8" id="KW-1185">Reference proteome</keyword>
<dbReference type="CDD" id="cd00143">
    <property type="entry name" value="PP2Cc"/>
    <property type="match status" value="1"/>
</dbReference>
<evidence type="ECO:0000313" key="8">
    <source>
        <dbReference type="Proteomes" id="UP001499915"/>
    </source>
</evidence>
<evidence type="ECO:0000256" key="2">
    <source>
        <dbReference type="ARBA" id="ARBA00022741"/>
    </source>
</evidence>
<dbReference type="Gene3D" id="1.10.510.10">
    <property type="entry name" value="Transferase(Phosphotransferase) domain 1"/>
    <property type="match status" value="1"/>
</dbReference>
<evidence type="ECO:0000259" key="6">
    <source>
        <dbReference type="PROSITE" id="PS51746"/>
    </source>
</evidence>
<evidence type="ECO:0000256" key="4">
    <source>
        <dbReference type="ARBA" id="ARBA00022840"/>
    </source>
</evidence>
<gene>
    <name evidence="7" type="ORF">GCM10009104_17570</name>
</gene>
<dbReference type="InterPro" id="IPR011009">
    <property type="entry name" value="Kinase-like_dom_sf"/>
</dbReference>
<sequence length="575" mass="65273">MKSGLQLSLGQYSDKGRKATNQDFHGALIPAEPQLSRKGAALALADGISSSDVSQIASAAAVKSFLDDYFCTSDTWSVKTAAEKVLSATNSWLHAQTRSSEYRQDHNRGYVCTFSALILKAQSAHLFHVGDTRIYRIRDRALEQLTKDHRLWLSRDESYLSRALGIDDALELDYQCLPLHTGDLYLLASDGVYEHVDNACILDLLDRHVGDLNSAARTIVETALEQGSPDNLTLQVLRVDNLPAYEHQVVQQQVEQLPLPPQLEPRMVFEGYLIQRELHATSRSHVFLAEDLESGQQVVIKTPSIDLGEDPAYLERFMMEEWIARRIDSPHVLKAVPPNRPRHYLYTVTEYIEGQTLAQWINDHPWPNLESVRDIIEQLARGLQAFHRREMVHQDLKPDNVMIDSAGTVRIIDFGATRVAGIVESAHALEQPHLMGTALYSAPEYFIGEYGDWRADLYSLAVITYQMLSGRFPYGNRVARTRTLAAQKRLVYDSVLDEDREIPAWIDDTLKQALHPEPTKRYDSLSEFLYDLRHPSQRFLNRTKPPLMERHPVRFWQGISLGLALAVVYLLTHTP</sequence>
<dbReference type="SUPFAM" id="SSF81606">
    <property type="entry name" value="PP2C-like"/>
    <property type="match status" value="1"/>
</dbReference>
<dbReference type="InterPro" id="IPR001932">
    <property type="entry name" value="PPM-type_phosphatase-like_dom"/>
</dbReference>
<dbReference type="Gene3D" id="3.60.40.10">
    <property type="entry name" value="PPM-type phosphatase domain"/>
    <property type="match status" value="1"/>
</dbReference>
<dbReference type="InterPro" id="IPR036457">
    <property type="entry name" value="PPM-type-like_dom_sf"/>
</dbReference>
<keyword evidence="3 7" id="KW-0418">Kinase</keyword>
<dbReference type="InterPro" id="IPR000719">
    <property type="entry name" value="Prot_kinase_dom"/>
</dbReference>
<dbReference type="SMART" id="SM00332">
    <property type="entry name" value="PP2Cc"/>
    <property type="match status" value="1"/>
</dbReference>
<dbReference type="SMART" id="SM00331">
    <property type="entry name" value="PP2C_SIG"/>
    <property type="match status" value="1"/>
</dbReference>
<keyword evidence="1" id="KW-0808">Transferase</keyword>
<keyword evidence="4" id="KW-0067">ATP-binding</keyword>
<proteinExistence type="predicted"/>
<dbReference type="PROSITE" id="PS51746">
    <property type="entry name" value="PPM_2"/>
    <property type="match status" value="1"/>
</dbReference>
<dbReference type="GO" id="GO:0016301">
    <property type="term" value="F:kinase activity"/>
    <property type="evidence" value="ECO:0007669"/>
    <property type="project" value="UniProtKB-KW"/>
</dbReference>
<protein>
    <submittedName>
        <fullName evidence="7">Bifunctional protein-serine/threonine kinase/phosphatase</fullName>
    </submittedName>
</protein>
<keyword evidence="2" id="KW-0547">Nucleotide-binding</keyword>
<evidence type="ECO:0000256" key="3">
    <source>
        <dbReference type="ARBA" id="ARBA00022777"/>
    </source>
</evidence>
<dbReference type="Gene3D" id="3.30.200.20">
    <property type="entry name" value="Phosphorylase Kinase, domain 1"/>
    <property type="match status" value="1"/>
</dbReference>
<accession>A0ABN1I5Y6</accession>
<dbReference type="Proteomes" id="UP001499915">
    <property type="component" value="Unassembled WGS sequence"/>
</dbReference>
<dbReference type="InterPro" id="IPR008271">
    <property type="entry name" value="Ser/Thr_kinase_AS"/>
</dbReference>
<organism evidence="7 8">
    <name type="scientific">Marinobacterium maritimum</name>
    <dbReference type="NCBI Taxonomy" id="500162"/>
    <lineage>
        <taxon>Bacteria</taxon>
        <taxon>Pseudomonadati</taxon>
        <taxon>Pseudomonadota</taxon>
        <taxon>Gammaproteobacteria</taxon>
        <taxon>Oceanospirillales</taxon>
        <taxon>Oceanospirillaceae</taxon>
        <taxon>Marinobacterium</taxon>
    </lineage>
</organism>